<keyword evidence="8" id="KW-1185">Reference proteome</keyword>
<evidence type="ECO:0000256" key="6">
    <source>
        <dbReference type="SAM" id="Phobius"/>
    </source>
</evidence>
<evidence type="ECO:0000256" key="5">
    <source>
        <dbReference type="ARBA" id="ARBA00023136"/>
    </source>
</evidence>
<proteinExistence type="predicted"/>
<dbReference type="RefSeq" id="WP_046442921.1">
    <property type="nucleotide sequence ID" value="NZ_CAUERS010000154.1"/>
</dbReference>
<name>A0A0M2NMV1_9FIRM</name>
<protein>
    <submittedName>
        <fullName evidence="7">Ribose ABC transport system, permease protein RbsC</fullName>
    </submittedName>
</protein>
<feature type="transmembrane region" description="Helical" evidence="6">
    <location>
        <begin position="56"/>
        <end position="89"/>
    </location>
</feature>
<dbReference type="Pfam" id="PF02653">
    <property type="entry name" value="BPD_transp_2"/>
    <property type="match status" value="1"/>
</dbReference>
<organism evidence="7 8">
    <name type="scientific">Christensenella hongkongensis</name>
    <dbReference type="NCBI Taxonomy" id="270498"/>
    <lineage>
        <taxon>Bacteria</taxon>
        <taxon>Bacillati</taxon>
        <taxon>Bacillota</taxon>
        <taxon>Clostridia</taxon>
        <taxon>Christensenellales</taxon>
        <taxon>Christensenellaceae</taxon>
        <taxon>Christensenella</taxon>
    </lineage>
</organism>
<evidence type="ECO:0000313" key="8">
    <source>
        <dbReference type="Proteomes" id="UP000034076"/>
    </source>
</evidence>
<dbReference type="PANTHER" id="PTHR32196">
    <property type="entry name" value="ABC TRANSPORTER PERMEASE PROTEIN YPHD-RELATED-RELATED"/>
    <property type="match status" value="1"/>
</dbReference>
<reference evidence="7 8" key="1">
    <citation type="submission" date="2015-04" db="EMBL/GenBank/DDBJ databases">
        <title>Draft genome sequence of bacteremic isolate Catabacter hongkongensis type strain HKU16T.</title>
        <authorList>
            <person name="Lau S.K."/>
            <person name="Teng J.L."/>
            <person name="Huang Y."/>
            <person name="Curreem S.O."/>
            <person name="Tsui S.K."/>
            <person name="Woo P.C."/>
        </authorList>
    </citation>
    <scope>NUCLEOTIDE SEQUENCE [LARGE SCALE GENOMIC DNA]</scope>
    <source>
        <strain evidence="7 8">HKU16</strain>
    </source>
</reference>
<dbReference type="InterPro" id="IPR037294">
    <property type="entry name" value="ABC_BtuC-like"/>
</dbReference>
<feature type="transmembrane region" description="Helical" evidence="6">
    <location>
        <begin position="162"/>
        <end position="184"/>
    </location>
</feature>
<sequence length="322" mass="34232">MNTELTLGKKVADGLLKQKALLVVIILLAYMAFGHPEFFSSFNLMDMLKQASVNEMIAFGITIVIICGACDLSVGGTMCVSGILAILLMNVLPMWIAILVAVGAGALVGFINGFFVVKQRTEPFIITLGMGMLLKGVCQQLTDAKPIQPGNQEFMQLANGKILGIVPNIVVVMILAFIAVFVLLRYTAFGRNCYAIGGDYSVAQYSGINVIRTKWVAFVLSGVITAVAGVMLSSLMNSGASTYGDNTAMLVNCGVVVGGTSFAGGVGGVWQSALGMFVLVILSNCMNLMGIDPYVQQAIQGIVIVAIIWLDCYTLKRARETV</sequence>
<dbReference type="CDD" id="cd06579">
    <property type="entry name" value="TM_PBP1_transp_AraH_like"/>
    <property type="match status" value="1"/>
</dbReference>
<keyword evidence="3 6" id="KW-0812">Transmembrane</keyword>
<dbReference type="STRING" id="270498.CHK_1022"/>
<keyword evidence="4 6" id="KW-1133">Transmembrane helix</keyword>
<evidence type="ECO:0000256" key="2">
    <source>
        <dbReference type="ARBA" id="ARBA00022475"/>
    </source>
</evidence>
<accession>A0A0M2NMV1</accession>
<keyword evidence="5 6" id="KW-0472">Membrane</keyword>
<dbReference type="InterPro" id="IPR001851">
    <property type="entry name" value="ABC_transp_permease"/>
</dbReference>
<dbReference type="OrthoDB" id="1956858at2"/>
<feature type="transmembrane region" description="Helical" evidence="6">
    <location>
        <begin position="297"/>
        <end position="315"/>
    </location>
</feature>
<feature type="transmembrane region" description="Helical" evidence="6">
    <location>
        <begin position="215"/>
        <end position="236"/>
    </location>
</feature>
<feature type="transmembrane region" description="Helical" evidence="6">
    <location>
        <begin position="95"/>
        <end position="117"/>
    </location>
</feature>
<dbReference type="GO" id="GO:0005886">
    <property type="term" value="C:plasma membrane"/>
    <property type="evidence" value="ECO:0007669"/>
    <property type="project" value="UniProtKB-SubCell"/>
</dbReference>
<keyword evidence="2" id="KW-1003">Cell membrane</keyword>
<evidence type="ECO:0000313" key="7">
    <source>
        <dbReference type="EMBL" id="KKI51530.1"/>
    </source>
</evidence>
<dbReference type="GO" id="GO:0022857">
    <property type="term" value="F:transmembrane transporter activity"/>
    <property type="evidence" value="ECO:0007669"/>
    <property type="project" value="InterPro"/>
</dbReference>
<dbReference type="EMBL" id="LAYJ01000076">
    <property type="protein sequence ID" value="KKI51530.1"/>
    <property type="molecule type" value="Genomic_DNA"/>
</dbReference>
<evidence type="ECO:0000256" key="4">
    <source>
        <dbReference type="ARBA" id="ARBA00022989"/>
    </source>
</evidence>
<gene>
    <name evidence="7" type="ORF">CHK_1022</name>
</gene>
<dbReference type="Proteomes" id="UP000034076">
    <property type="component" value="Unassembled WGS sequence"/>
</dbReference>
<feature type="transmembrane region" description="Helical" evidence="6">
    <location>
        <begin position="20"/>
        <end position="44"/>
    </location>
</feature>
<feature type="transmembrane region" description="Helical" evidence="6">
    <location>
        <begin position="273"/>
        <end position="291"/>
    </location>
</feature>
<dbReference type="Gene3D" id="1.10.3470.10">
    <property type="entry name" value="ABC transporter involved in vitamin B12 uptake, BtuC"/>
    <property type="match status" value="1"/>
</dbReference>
<feature type="transmembrane region" description="Helical" evidence="6">
    <location>
        <begin position="248"/>
        <end position="266"/>
    </location>
</feature>
<comment type="subcellular location">
    <subcellularLocation>
        <location evidence="1">Cell membrane</location>
        <topology evidence="1">Multi-pass membrane protein</topology>
    </subcellularLocation>
</comment>
<comment type="caution">
    <text evidence="7">The sequence shown here is derived from an EMBL/GenBank/DDBJ whole genome shotgun (WGS) entry which is preliminary data.</text>
</comment>
<dbReference type="AlphaFoldDB" id="A0A0M2NMV1"/>
<evidence type="ECO:0000256" key="1">
    <source>
        <dbReference type="ARBA" id="ARBA00004651"/>
    </source>
</evidence>
<evidence type="ECO:0000256" key="3">
    <source>
        <dbReference type="ARBA" id="ARBA00022692"/>
    </source>
</evidence>